<evidence type="ECO:0000256" key="1">
    <source>
        <dbReference type="SAM" id="Phobius"/>
    </source>
</evidence>
<keyword evidence="1" id="KW-0812">Transmembrane</keyword>
<keyword evidence="1" id="KW-1133">Transmembrane helix</keyword>
<feature type="transmembrane region" description="Helical" evidence="1">
    <location>
        <begin position="65"/>
        <end position="84"/>
    </location>
</feature>
<protein>
    <recommendedName>
        <fullName evidence="4">Transmembrane protein</fullName>
    </recommendedName>
</protein>
<keyword evidence="3" id="KW-1185">Reference proteome</keyword>
<reference evidence="2 3" key="1">
    <citation type="submission" date="2022-03" db="EMBL/GenBank/DDBJ databases">
        <title>Complete genome sequence of Lysobacter capsici VKM B-2533 and Lysobacter gummosus 10.1.1, promising sources of lytic agents.</title>
        <authorList>
            <person name="Tarlachkov S.V."/>
            <person name="Kudryakova I.V."/>
            <person name="Afoshin A.S."/>
            <person name="Leontyevskaya E.A."/>
            <person name="Leontyevskaya N.V."/>
        </authorList>
    </citation>
    <scope>NUCLEOTIDE SEQUENCE [LARGE SCALE GENOMIC DNA]</scope>
    <source>
        <strain evidence="2 3">10.1.1</strain>
    </source>
</reference>
<feature type="transmembrane region" description="Helical" evidence="1">
    <location>
        <begin position="90"/>
        <end position="111"/>
    </location>
</feature>
<organism evidence="2 3">
    <name type="scientific">Lysobacter gummosus</name>
    <dbReference type="NCBI Taxonomy" id="262324"/>
    <lineage>
        <taxon>Bacteria</taxon>
        <taxon>Pseudomonadati</taxon>
        <taxon>Pseudomonadota</taxon>
        <taxon>Gammaproteobacteria</taxon>
        <taxon>Lysobacterales</taxon>
        <taxon>Lysobacteraceae</taxon>
        <taxon>Lysobacter</taxon>
    </lineage>
</organism>
<proteinExistence type="predicted"/>
<gene>
    <name evidence="2" type="ORF">MOV92_07130</name>
</gene>
<dbReference type="Proteomes" id="UP000829194">
    <property type="component" value="Chromosome"/>
</dbReference>
<evidence type="ECO:0000313" key="2">
    <source>
        <dbReference type="EMBL" id="UNP31011.1"/>
    </source>
</evidence>
<evidence type="ECO:0000313" key="3">
    <source>
        <dbReference type="Proteomes" id="UP000829194"/>
    </source>
</evidence>
<dbReference type="RefSeq" id="WP_148648783.1">
    <property type="nucleotide sequence ID" value="NZ_CP011131.1"/>
</dbReference>
<evidence type="ECO:0008006" key="4">
    <source>
        <dbReference type="Google" id="ProtNLM"/>
    </source>
</evidence>
<keyword evidence="1" id="KW-0472">Membrane</keyword>
<accession>A0ABY3XHA8</accession>
<name>A0ABY3XHA8_9GAMM</name>
<dbReference type="EMBL" id="CP093547">
    <property type="protein sequence ID" value="UNP31011.1"/>
    <property type="molecule type" value="Genomic_DNA"/>
</dbReference>
<sequence length="232" mass="25451">MSEPRELARVRRRRYKSASRRMIANCHRGLGMAASDSTDETDSAPLDSRELDHLRSQVSAMPPRLSLMGGLIAVAVVLGMVIASPELHDYWSLFGFGVLFLIGLLMTLSIYHDQQALRADLAGGVKLWRDGYVHALWTSEDSDTGRTHYSVEIAIDPRPDSDPDPQSPMSFRVPSACYGAVAQGDRVRIAFTPRQAVLLNLINGNYEYIILDGHGKIISSSPDATAGKTRPG</sequence>